<reference evidence="1 2" key="1">
    <citation type="submission" date="2013-08" db="EMBL/GenBank/DDBJ databases">
        <authorList>
            <person name="Stouthamer R."/>
            <person name="Nunney L."/>
        </authorList>
    </citation>
    <scope>NUCLEOTIDE SEQUENCE [LARGE SCALE GENOMIC DNA]</scope>
    <source>
        <strain evidence="2">ann-1</strain>
    </source>
</reference>
<gene>
    <name evidence="1" type="ORF">D934_02200</name>
</gene>
<dbReference type="KEGG" id="xfs:D934_02200"/>
<evidence type="ECO:0000313" key="1">
    <source>
        <dbReference type="EMBL" id="AIC11000.1"/>
    </source>
</evidence>
<dbReference type="PATRIC" id="fig|155920.8.peg.531"/>
<dbReference type="AlphaFoldDB" id="A0A060H6S8"/>
<dbReference type="EMBL" id="CP006696">
    <property type="protein sequence ID" value="AIC11000.1"/>
    <property type="molecule type" value="Genomic_DNA"/>
</dbReference>
<name>A0A060H6S8_XYLFS</name>
<evidence type="ECO:0000313" key="2">
    <source>
        <dbReference type="Proteomes" id="UP000027215"/>
    </source>
</evidence>
<dbReference type="HOGENOM" id="CLU_3142407_0_0_6"/>
<accession>A0A060H6S8</accession>
<protein>
    <submittedName>
        <fullName evidence="1">Uncharacterized protein</fullName>
    </submittedName>
</protein>
<organism evidence="1 2">
    <name type="scientific">Xylella fastidiosa subsp. sandyi Ann-1</name>
    <dbReference type="NCBI Taxonomy" id="155920"/>
    <lineage>
        <taxon>Bacteria</taxon>
        <taxon>Pseudomonadati</taxon>
        <taxon>Pseudomonadota</taxon>
        <taxon>Gammaproteobacteria</taxon>
        <taxon>Lysobacterales</taxon>
        <taxon>Lysobacteraceae</taxon>
        <taxon>Xylella</taxon>
    </lineage>
</organism>
<proteinExistence type="predicted"/>
<sequence length="49" mass="5723">MSNHFSISDVTEKFKMKDYISYPYQLDTTPSEQATYTNIPDIVIYNVDV</sequence>
<dbReference type="Proteomes" id="UP000027215">
    <property type="component" value="Chromosome"/>
</dbReference>